<dbReference type="EMBL" id="KZ346794">
    <property type="protein sequence ID" value="PIO69065.1"/>
    <property type="molecule type" value="Genomic_DNA"/>
</dbReference>
<dbReference type="AlphaFoldDB" id="A0A2G9UFM1"/>
<feature type="compositionally biased region" description="Basic and acidic residues" evidence="1">
    <location>
        <begin position="51"/>
        <end position="66"/>
    </location>
</feature>
<proteinExistence type="predicted"/>
<feature type="region of interest" description="Disordered" evidence="1">
    <location>
        <begin position="33"/>
        <end position="98"/>
    </location>
</feature>
<keyword evidence="3" id="KW-1185">Reference proteome</keyword>
<dbReference type="Proteomes" id="UP000230423">
    <property type="component" value="Unassembled WGS sequence"/>
</dbReference>
<dbReference type="OrthoDB" id="5864495at2759"/>
<sequence length="98" mass="10504">MERHGDIKMSAGQIASMVDMLKKEDEVEAMTKNIDSLDAPMMPQGPTSDVMEEKEGSAADSSEKLIDIPNVDPKVTVPLSNKNGTNGPPRPASEKPPV</sequence>
<name>A0A2G9UFM1_TELCI</name>
<accession>A0A2G9UFM1</accession>
<gene>
    <name evidence="2" type="ORF">TELCIR_09131</name>
</gene>
<feature type="compositionally biased region" description="Pro residues" evidence="1">
    <location>
        <begin position="88"/>
        <end position="98"/>
    </location>
</feature>
<evidence type="ECO:0000313" key="2">
    <source>
        <dbReference type="EMBL" id="PIO69065.1"/>
    </source>
</evidence>
<evidence type="ECO:0000313" key="3">
    <source>
        <dbReference type="Proteomes" id="UP000230423"/>
    </source>
</evidence>
<reference evidence="2 3" key="1">
    <citation type="submission" date="2015-09" db="EMBL/GenBank/DDBJ databases">
        <title>Draft genome of the parasitic nematode Teladorsagia circumcincta isolate WARC Sus (inbred).</title>
        <authorList>
            <person name="Mitreva M."/>
        </authorList>
    </citation>
    <scope>NUCLEOTIDE SEQUENCE [LARGE SCALE GENOMIC DNA]</scope>
    <source>
        <strain evidence="2 3">S</strain>
    </source>
</reference>
<protein>
    <submittedName>
        <fullName evidence="2">Uncharacterized protein</fullName>
    </submittedName>
</protein>
<evidence type="ECO:0000256" key="1">
    <source>
        <dbReference type="SAM" id="MobiDB-lite"/>
    </source>
</evidence>
<organism evidence="2 3">
    <name type="scientific">Teladorsagia circumcincta</name>
    <name type="common">Brown stomach worm</name>
    <name type="synonym">Ostertagia circumcincta</name>
    <dbReference type="NCBI Taxonomy" id="45464"/>
    <lineage>
        <taxon>Eukaryota</taxon>
        <taxon>Metazoa</taxon>
        <taxon>Ecdysozoa</taxon>
        <taxon>Nematoda</taxon>
        <taxon>Chromadorea</taxon>
        <taxon>Rhabditida</taxon>
        <taxon>Rhabditina</taxon>
        <taxon>Rhabditomorpha</taxon>
        <taxon>Strongyloidea</taxon>
        <taxon>Trichostrongylidae</taxon>
        <taxon>Teladorsagia</taxon>
    </lineage>
</organism>